<comment type="subunit">
    <text evidence="2">Part of the Csm effector complex that includes Cas10, Csm2, Csm3, Csm4 and Csm5.</text>
</comment>
<sequence length="290" mass="30706">MNAPYPGRNAAGPIGNVLRTVDLMIRGHGGVLKAGANPLVVLHRAAFVTGRGDFDTKTEASVLRWAADFGLGQEPQLLAIAAQRRARALTALVTQRNGKVVWQRRKVTPQWRMAVGLGNRLNPYEIGLSLHGTYGWPVIPGSTIKGLTCAWARECGIDQEDPQLFGRIFGLPRVGADPDESAAAPEGAGQGSVAFLDALPVGGPATVVRDVVTPHQQPYYGQEQAPGEHHQPIPSEFLVVEGGTFAIDLLGPTEDVAGAAEWCVTAMDELGVGAKTSAGYGYLTPQETQA</sequence>
<keyword evidence="5" id="KW-1185">Reference proteome</keyword>
<evidence type="ECO:0000256" key="2">
    <source>
        <dbReference type="ARBA" id="ARBA00093789"/>
    </source>
</evidence>
<dbReference type="Pfam" id="PF03787">
    <property type="entry name" value="RAMPs"/>
    <property type="match status" value="1"/>
</dbReference>
<comment type="caution">
    <text evidence="4">The sequence shown here is derived from an EMBL/GenBank/DDBJ whole genome shotgun (WGS) entry which is preliminary data.</text>
</comment>
<evidence type="ECO:0000313" key="5">
    <source>
        <dbReference type="Proteomes" id="UP000647860"/>
    </source>
</evidence>
<dbReference type="EMBL" id="BOPA01000068">
    <property type="protein sequence ID" value="GIJ19182.1"/>
    <property type="molecule type" value="Genomic_DNA"/>
</dbReference>
<reference evidence="4 5" key="1">
    <citation type="submission" date="2021-01" db="EMBL/GenBank/DDBJ databases">
        <title>Whole genome shotgun sequence of Verrucosispora gifhornensis NBRC 16317.</title>
        <authorList>
            <person name="Komaki H."/>
            <person name="Tamura T."/>
        </authorList>
    </citation>
    <scope>NUCLEOTIDE SEQUENCE [LARGE SCALE GENOMIC DNA]</scope>
    <source>
        <strain evidence="4 5">NBRC 16317</strain>
    </source>
</reference>
<organism evidence="4 5">
    <name type="scientific">Micromonospora gifhornensis</name>
    <dbReference type="NCBI Taxonomy" id="84594"/>
    <lineage>
        <taxon>Bacteria</taxon>
        <taxon>Bacillati</taxon>
        <taxon>Actinomycetota</taxon>
        <taxon>Actinomycetes</taxon>
        <taxon>Micromonosporales</taxon>
        <taxon>Micromonosporaceae</taxon>
        <taxon>Micromonospora</taxon>
    </lineage>
</organism>
<dbReference type="RefSeq" id="WP_204293222.1">
    <property type="nucleotide sequence ID" value="NZ_BAAAGZ010000065.1"/>
</dbReference>
<feature type="domain" description="CRISPR type III-associated protein" evidence="3">
    <location>
        <begin position="112"/>
        <end position="283"/>
    </location>
</feature>
<dbReference type="PANTHER" id="PTHR39965:SF1">
    <property type="entry name" value="CRISPR SYSTEM CMR SUBUNIT CMR6"/>
    <property type="match status" value="1"/>
</dbReference>
<dbReference type="NCBIfam" id="TIGR01898">
    <property type="entry name" value="cas_TM1791_cmr6"/>
    <property type="match status" value="1"/>
</dbReference>
<keyword evidence="1" id="KW-0051">Antiviral defense</keyword>
<dbReference type="Proteomes" id="UP000647860">
    <property type="component" value="Unassembled WGS sequence"/>
</dbReference>
<protein>
    <recommendedName>
        <fullName evidence="3">CRISPR type III-associated protein domain-containing protein</fullName>
    </recommendedName>
</protein>
<evidence type="ECO:0000313" key="4">
    <source>
        <dbReference type="EMBL" id="GIJ19182.1"/>
    </source>
</evidence>
<evidence type="ECO:0000256" key="1">
    <source>
        <dbReference type="ARBA" id="ARBA00023118"/>
    </source>
</evidence>
<evidence type="ECO:0000259" key="3">
    <source>
        <dbReference type="Pfam" id="PF03787"/>
    </source>
</evidence>
<dbReference type="PANTHER" id="PTHR39965">
    <property type="entry name" value="CRISPR SYSTEM CMR SUBUNIT CMR6"/>
    <property type="match status" value="1"/>
</dbReference>
<dbReference type="InterPro" id="IPR010172">
    <property type="entry name" value="CRISPR-assoc_prot_TM1791"/>
</dbReference>
<accession>A0ABQ4IMQ1</accession>
<dbReference type="InterPro" id="IPR005537">
    <property type="entry name" value="RAMP_III_fam"/>
</dbReference>
<proteinExistence type="predicted"/>
<gene>
    <name evidence="4" type="ORF">Vgi01_58660</name>
</gene>
<name>A0ABQ4IMQ1_9ACTN</name>